<name>A0ABN7AAF1_9HEMI</name>
<keyword evidence="4 10" id="KW-0812">Transmembrane</keyword>
<evidence type="ECO:0000256" key="5">
    <source>
        <dbReference type="ARBA" id="ARBA00022725"/>
    </source>
</evidence>
<evidence type="ECO:0000256" key="10">
    <source>
        <dbReference type="RuleBase" id="RU351113"/>
    </source>
</evidence>
<keyword evidence="2" id="KW-1003">Cell membrane</keyword>
<evidence type="ECO:0000256" key="4">
    <source>
        <dbReference type="ARBA" id="ARBA00022692"/>
    </source>
</evidence>
<gene>
    <name evidence="11" type="ORF">NTJ_00930</name>
</gene>
<evidence type="ECO:0000256" key="8">
    <source>
        <dbReference type="ARBA" id="ARBA00023170"/>
    </source>
</evidence>
<evidence type="ECO:0000256" key="2">
    <source>
        <dbReference type="ARBA" id="ARBA00022475"/>
    </source>
</evidence>
<proteinExistence type="inferred from homology"/>
<evidence type="ECO:0000256" key="1">
    <source>
        <dbReference type="ARBA" id="ARBA00004651"/>
    </source>
</evidence>
<sequence length="369" mass="41555">MEIFTIQRAFLNILGFNWYEGGVGLFLPGFLKFNVYRTVYPVWLIVAGILCLDYAVKYQDNFVQKINGYICAMTFLCAALKIIVFNIYGSRVQNLFQEVEALGDLSAQNPKIEGHLKVCLSYVALVISNPMTWALWWLLVHHEPAAGITLPGEMKGFTFLLSVEIQFFAACFCGSCHILVDTTFQMIVVGITFHIDRLSTMLSQLGLQNKTLSDDAIMGSAVDLHVKLLKVANLWAEAYSDLFVCQSVYTVVHSCVLLYGAVHVDSMIEVIMSQGTMLATSYAQLLVYCFYGQLLTSKFEDLLFSSYDNAWYQSPLNIKKSLVHFSKMTHRQIGLRGVGGVQPSLNNWLQSVQDSVSYYLFLKTVMTED</sequence>
<evidence type="ECO:0000256" key="7">
    <source>
        <dbReference type="ARBA" id="ARBA00023136"/>
    </source>
</evidence>
<comment type="similarity">
    <text evidence="10">Belongs to the insect chemoreceptor superfamily. Heteromeric odorant receptor channel (TC 1.A.69) family.</text>
</comment>
<keyword evidence="7 10" id="KW-0472">Membrane</keyword>
<feature type="transmembrane region" description="Helical" evidence="10">
    <location>
        <begin position="68"/>
        <end position="88"/>
    </location>
</feature>
<keyword evidence="9 10" id="KW-0807">Transducer</keyword>
<keyword evidence="3 10" id="KW-0716">Sensory transduction</keyword>
<protein>
    <recommendedName>
        <fullName evidence="10">Odorant receptor</fullName>
    </recommendedName>
</protein>
<feature type="transmembrane region" description="Helical" evidence="10">
    <location>
        <begin position="38"/>
        <end position="56"/>
    </location>
</feature>
<comment type="caution">
    <text evidence="10">Lacks conserved residue(s) required for the propagation of feature annotation.</text>
</comment>
<evidence type="ECO:0000256" key="3">
    <source>
        <dbReference type="ARBA" id="ARBA00022606"/>
    </source>
</evidence>
<reference evidence="11 12" key="1">
    <citation type="submission" date="2023-09" db="EMBL/GenBank/DDBJ databases">
        <title>Nesidiocoris tenuis whole genome shotgun sequence.</title>
        <authorList>
            <person name="Shibata T."/>
            <person name="Shimoda M."/>
            <person name="Kobayashi T."/>
            <person name="Uehara T."/>
        </authorList>
    </citation>
    <scope>NUCLEOTIDE SEQUENCE [LARGE SCALE GENOMIC DNA]</scope>
    <source>
        <strain evidence="11 12">Japan</strain>
    </source>
</reference>
<keyword evidence="12" id="KW-1185">Reference proteome</keyword>
<evidence type="ECO:0000256" key="6">
    <source>
        <dbReference type="ARBA" id="ARBA00022989"/>
    </source>
</evidence>
<dbReference type="EMBL" id="AP028909">
    <property type="protein sequence ID" value="BES88124.1"/>
    <property type="molecule type" value="Genomic_DNA"/>
</dbReference>
<accession>A0ABN7AAF1</accession>
<evidence type="ECO:0000313" key="11">
    <source>
        <dbReference type="EMBL" id="BES88124.1"/>
    </source>
</evidence>
<evidence type="ECO:0000313" key="12">
    <source>
        <dbReference type="Proteomes" id="UP001307889"/>
    </source>
</evidence>
<dbReference type="PANTHER" id="PTHR21137">
    <property type="entry name" value="ODORANT RECEPTOR"/>
    <property type="match status" value="1"/>
</dbReference>
<keyword evidence="8 10" id="KW-0675">Receptor</keyword>
<comment type="subcellular location">
    <subcellularLocation>
        <location evidence="1 10">Cell membrane</location>
        <topology evidence="1 10">Multi-pass membrane protein</topology>
    </subcellularLocation>
</comment>
<keyword evidence="5 10" id="KW-0552">Olfaction</keyword>
<dbReference type="InterPro" id="IPR004117">
    <property type="entry name" value="7tm6_olfct_rcpt"/>
</dbReference>
<dbReference type="Proteomes" id="UP001307889">
    <property type="component" value="Chromosome 1"/>
</dbReference>
<dbReference type="Pfam" id="PF02949">
    <property type="entry name" value="7tm_6"/>
    <property type="match status" value="1"/>
</dbReference>
<evidence type="ECO:0000256" key="9">
    <source>
        <dbReference type="ARBA" id="ARBA00023224"/>
    </source>
</evidence>
<organism evidence="11 12">
    <name type="scientific">Nesidiocoris tenuis</name>
    <dbReference type="NCBI Taxonomy" id="355587"/>
    <lineage>
        <taxon>Eukaryota</taxon>
        <taxon>Metazoa</taxon>
        <taxon>Ecdysozoa</taxon>
        <taxon>Arthropoda</taxon>
        <taxon>Hexapoda</taxon>
        <taxon>Insecta</taxon>
        <taxon>Pterygota</taxon>
        <taxon>Neoptera</taxon>
        <taxon>Paraneoptera</taxon>
        <taxon>Hemiptera</taxon>
        <taxon>Heteroptera</taxon>
        <taxon>Panheteroptera</taxon>
        <taxon>Cimicomorpha</taxon>
        <taxon>Miridae</taxon>
        <taxon>Dicyphina</taxon>
        <taxon>Nesidiocoris</taxon>
    </lineage>
</organism>
<dbReference type="PANTHER" id="PTHR21137:SF35">
    <property type="entry name" value="ODORANT RECEPTOR 19A-RELATED"/>
    <property type="match status" value="1"/>
</dbReference>
<feature type="transmembrane region" description="Helical" evidence="10">
    <location>
        <begin position="120"/>
        <end position="139"/>
    </location>
</feature>
<keyword evidence="6 10" id="KW-1133">Transmembrane helix</keyword>